<dbReference type="OrthoDB" id="7727934at2"/>
<dbReference type="HOGENOM" id="CLU_133855_0_0_5"/>
<accession>A3V4T5</accession>
<feature type="chain" id="PRO_5002661438" evidence="1">
    <location>
        <begin position="22"/>
        <end position="121"/>
    </location>
</feature>
<proteinExistence type="predicted"/>
<name>A3V4T5_9RHOB</name>
<evidence type="ECO:0000313" key="2">
    <source>
        <dbReference type="EMBL" id="EAQ06653.1"/>
    </source>
</evidence>
<sequence>MNRFLCQSAVLIALVPAMAAAAPYDGIYRQTVDADCALIGDDGTSVRIADGVFHGVETQCQMTRPVDVNGMNATLYTMECAADGQKWTERAMLMPTADGEGLYILWDGYVFVYGLCPAVAP</sequence>
<reference evidence="2 3" key="1">
    <citation type="submission" date="2006-01" db="EMBL/GenBank/DDBJ databases">
        <authorList>
            <person name="Hagstrom A."/>
            <person name="Ferriera S."/>
            <person name="Johnson J."/>
            <person name="Kravitz S."/>
            <person name="Halpern A."/>
            <person name="Remington K."/>
            <person name="Beeson K."/>
            <person name="Tran B."/>
            <person name="Rogers Y.-H."/>
            <person name="Friedman R."/>
            <person name="Venter J.C."/>
        </authorList>
    </citation>
    <scope>NUCLEOTIDE SEQUENCE [LARGE SCALE GENOMIC DNA]</scope>
    <source>
        <strain evidence="2 3">SKA53</strain>
    </source>
</reference>
<keyword evidence="1" id="KW-0732">Signal</keyword>
<dbReference type="STRING" id="314232.SKA53_13936"/>
<keyword evidence="3" id="KW-1185">Reference proteome</keyword>
<dbReference type="RefSeq" id="WP_007206726.1">
    <property type="nucleotide sequence ID" value="NZ_CH672414.1"/>
</dbReference>
<dbReference type="EMBL" id="AAMS01000004">
    <property type="protein sequence ID" value="EAQ06653.1"/>
    <property type="molecule type" value="Genomic_DNA"/>
</dbReference>
<protein>
    <submittedName>
        <fullName evidence="2">Uncharacterized protein</fullName>
    </submittedName>
</protein>
<dbReference type="AlphaFoldDB" id="A3V4T5"/>
<evidence type="ECO:0000313" key="3">
    <source>
        <dbReference type="Proteomes" id="UP000004507"/>
    </source>
</evidence>
<organism evidence="2 3">
    <name type="scientific">Yoonia vestfoldensis SKA53</name>
    <dbReference type="NCBI Taxonomy" id="314232"/>
    <lineage>
        <taxon>Bacteria</taxon>
        <taxon>Pseudomonadati</taxon>
        <taxon>Pseudomonadota</taxon>
        <taxon>Alphaproteobacteria</taxon>
        <taxon>Rhodobacterales</taxon>
        <taxon>Paracoccaceae</taxon>
        <taxon>Yoonia</taxon>
    </lineage>
</organism>
<comment type="caution">
    <text evidence="2">The sequence shown here is derived from an EMBL/GenBank/DDBJ whole genome shotgun (WGS) entry which is preliminary data.</text>
</comment>
<gene>
    <name evidence="2" type="ORF">SKA53_13936</name>
</gene>
<dbReference type="Proteomes" id="UP000004507">
    <property type="component" value="Unassembled WGS sequence"/>
</dbReference>
<dbReference type="eggNOG" id="ENOG5032T0W">
    <property type="taxonomic scope" value="Bacteria"/>
</dbReference>
<feature type="signal peptide" evidence="1">
    <location>
        <begin position="1"/>
        <end position="21"/>
    </location>
</feature>
<evidence type="ECO:0000256" key="1">
    <source>
        <dbReference type="SAM" id="SignalP"/>
    </source>
</evidence>